<evidence type="ECO:0000256" key="4">
    <source>
        <dbReference type="SAM" id="SignalP"/>
    </source>
</evidence>
<sequence length="114" mass="12254">MRPGIAASLFALITLCLMACANGSPLINPSNEVIETDMDPELMLQILARLGQSMLRNQELERIYTPKSSKRGLDFGMSRGFSGSQTAKHLLGLAAASYAGGPGRRKRDAAPFTN</sequence>
<evidence type="ECO:0000256" key="1">
    <source>
        <dbReference type="ARBA" id="ARBA00004613"/>
    </source>
</evidence>
<dbReference type="EMBL" id="CADEPI010000020">
    <property type="protein sequence ID" value="CAB3365466.1"/>
    <property type="molecule type" value="Genomic_DNA"/>
</dbReference>
<dbReference type="GO" id="GO:0008613">
    <property type="term" value="F:diuretic hormone activity"/>
    <property type="evidence" value="ECO:0007669"/>
    <property type="project" value="InterPro"/>
</dbReference>
<evidence type="ECO:0000313" key="5">
    <source>
        <dbReference type="EMBL" id="CAB3365466.1"/>
    </source>
</evidence>
<dbReference type="AlphaFoldDB" id="A0A8S1CBM0"/>
<comment type="similarity">
    <text evidence="2">Belongs to the diuretic hormone class 2 family.</text>
</comment>
<dbReference type="OrthoDB" id="6495587at2759"/>
<dbReference type="PANTHER" id="PTHR41146:SF1">
    <property type="entry name" value="DIURETIC HORMONE CLASS 2"/>
    <property type="match status" value="1"/>
</dbReference>
<feature type="signal peptide" evidence="4">
    <location>
        <begin position="1"/>
        <end position="23"/>
    </location>
</feature>
<keyword evidence="6" id="KW-1185">Reference proteome</keyword>
<gene>
    <name evidence="5" type="ORF">CLODIP_2_CD06202</name>
</gene>
<comment type="subcellular location">
    <subcellularLocation>
        <location evidence="1">Secreted</location>
    </subcellularLocation>
</comment>
<evidence type="ECO:0000256" key="3">
    <source>
        <dbReference type="ARBA" id="ARBA00022525"/>
    </source>
</evidence>
<dbReference type="GO" id="GO:0005615">
    <property type="term" value="C:extracellular space"/>
    <property type="evidence" value="ECO:0007669"/>
    <property type="project" value="TreeGrafter"/>
</dbReference>
<name>A0A8S1CBM0_9INSE</name>
<evidence type="ECO:0000313" key="6">
    <source>
        <dbReference type="Proteomes" id="UP000494165"/>
    </source>
</evidence>
<organism evidence="5 6">
    <name type="scientific">Cloeon dipterum</name>
    <dbReference type="NCBI Taxonomy" id="197152"/>
    <lineage>
        <taxon>Eukaryota</taxon>
        <taxon>Metazoa</taxon>
        <taxon>Ecdysozoa</taxon>
        <taxon>Arthropoda</taxon>
        <taxon>Hexapoda</taxon>
        <taxon>Insecta</taxon>
        <taxon>Pterygota</taxon>
        <taxon>Palaeoptera</taxon>
        <taxon>Ephemeroptera</taxon>
        <taxon>Pisciforma</taxon>
        <taxon>Baetidae</taxon>
        <taxon>Cloeon</taxon>
    </lineage>
</organism>
<keyword evidence="4" id="KW-0732">Signal</keyword>
<accession>A0A8S1CBM0</accession>
<proteinExistence type="inferred from homology"/>
<reference evidence="5 6" key="1">
    <citation type="submission" date="2020-04" db="EMBL/GenBank/DDBJ databases">
        <authorList>
            <person name="Alioto T."/>
            <person name="Alioto T."/>
            <person name="Gomez Garrido J."/>
        </authorList>
    </citation>
    <scope>NUCLEOTIDE SEQUENCE [LARGE SCALE GENOMIC DNA]</scope>
</reference>
<comment type="caution">
    <text evidence="5">The sequence shown here is derived from an EMBL/GenBank/DDBJ whole genome shotgun (WGS) entry which is preliminary data.</text>
</comment>
<feature type="chain" id="PRO_5035930259" description="Calcitonin peptide-like domain-containing protein" evidence="4">
    <location>
        <begin position="24"/>
        <end position="114"/>
    </location>
</feature>
<dbReference type="InterPro" id="IPR034439">
    <property type="entry name" value="DH2-like"/>
</dbReference>
<dbReference type="PANTHER" id="PTHR41146">
    <property type="entry name" value="DIURETIC HORMONE CLASS 2"/>
    <property type="match status" value="1"/>
</dbReference>
<protein>
    <recommendedName>
        <fullName evidence="7">Calcitonin peptide-like domain-containing protein</fullName>
    </recommendedName>
</protein>
<keyword evidence="3" id="KW-0964">Secreted</keyword>
<evidence type="ECO:0008006" key="7">
    <source>
        <dbReference type="Google" id="ProtNLM"/>
    </source>
</evidence>
<evidence type="ECO:0000256" key="2">
    <source>
        <dbReference type="ARBA" id="ARBA00007773"/>
    </source>
</evidence>
<dbReference type="GO" id="GO:0007589">
    <property type="term" value="P:body fluid secretion"/>
    <property type="evidence" value="ECO:0007669"/>
    <property type="project" value="InterPro"/>
</dbReference>
<dbReference type="Proteomes" id="UP000494165">
    <property type="component" value="Unassembled WGS sequence"/>
</dbReference>
<dbReference type="GO" id="GO:0001664">
    <property type="term" value="F:G protein-coupled receptor binding"/>
    <property type="evidence" value="ECO:0007669"/>
    <property type="project" value="TreeGrafter"/>
</dbReference>